<gene>
    <name evidence="1" type="ORF">L873DRAFT_1796411</name>
</gene>
<dbReference type="OrthoDB" id="5418367at2759"/>
<reference evidence="1 2" key="1">
    <citation type="journal article" date="2018" name="Nat. Ecol. Evol.">
        <title>Pezizomycetes genomes reveal the molecular basis of ectomycorrhizal truffle lifestyle.</title>
        <authorList>
            <person name="Murat C."/>
            <person name="Payen T."/>
            <person name="Noel B."/>
            <person name="Kuo A."/>
            <person name="Morin E."/>
            <person name="Chen J."/>
            <person name="Kohler A."/>
            <person name="Krizsan K."/>
            <person name="Balestrini R."/>
            <person name="Da Silva C."/>
            <person name="Montanini B."/>
            <person name="Hainaut M."/>
            <person name="Levati E."/>
            <person name="Barry K.W."/>
            <person name="Belfiori B."/>
            <person name="Cichocki N."/>
            <person name="Clum A."/>
            <person name="Dockter R.B."/>
            <person name="Fauchery L."/>
            <person name="Guy J."/>
            <person name="Iotti M."/>
            <person name="Le Tacon F."/>
            <person name="Lindquist E.A."/>
            <person name="Lipzen A."/>
            <person name="Malagnac F."/>
            <person name="Mello A."/>
            <person name="Molinier V."/>
            <person name="Miyauchi S."/>
            <person name="Poulain J."/>
            <person name="Riccioni C."/>
            <person name="Rubini A."/>
            <person name="Sitrit Y."/>
            <person name="Splivallo R."/>
            <person name="Traeger S."/>
            <person name="Wang M."/>
            <person name="Zifcakova L."/>
            <person name="Wipf D."/>
            <person name="Zambonelli A."/>
            <person name="Paolocci F."/>
            <person name="Nowrousian M."/>
            <person name="Ottonello S."/>
            <person name="Baldrian P."/>
            <person name="Spatafora J.W."/>
            <person name="Henrissat B."/>
            <person name="Nagy L.G."/>
            <person name="Aury J.M."/>
            <person name="Wincker P."/>
            <person name="Grigoriev I.V."/>
            <person name="Bonfante P."/>
            <person name="Martin F.M."/>
        </authorList>
    </citation>
    <scope>NUCLEOTIDE SEQUENCE [LARGE SCALE GENOMIC DNA]</scope>
    <source>
        <strain evidence="1 2">120613-1</strain>
    </source>
</reference>
<sequence length="377" mass="42167">MSISTPLPLPKYRPNSNTNVKPIFQIKTLQRQQILDLRENCEGDLCFPDVSEHDLHNWKLQNPDLLEAKDIRFEYNFLTERFIIKCMPTATHDSLQAFFMQNIFGALAEKVGFSQAMGLVNINSGTTFGGFKGDWTGSSEKQPDAYVKLTGSKFPAVVCEAGWSETLEHLMADARLWLLHTGGITRIVIVVCITETNTRNTADVHEKISDDVPTMGKTLTEEQALMQGISAGTDLNDLAERLTNLNTHAKLTKPLVSDLKVTIHVYQACENQADIWERFGATVIPAPPVESEAPTEFKIPFMDIFGDKIPVGVDPTDSIIFSLAGFREFVTRSLQDTEWLRATRRARKLLKAAGEWEETDTFAQHKPRKHSGGSGLK</sequence>
<name>A0A3N4ISM0_9PEZI</name>
<proteinExistence type="predicted"/>
<protein>
    <submittedName>
        <fullName evidence="1">Uncharacterized protein</fullName>
    </submittedName>
</protein>
<organism evidence="1 2">
    <name type="scientific">Choiromyces venosus 120613-1</name>
    <dbReference type="NCBI Taxonomy" id="1336337"/>
    <lineage>
        <taxon>Eukaryota</taxon>
        <taxon>Fungi</taxon>
        <taxon>Dikarya</taxon>
        <taxon>Ascomycota</taxon>
        <taxon>Pezizomycotina</taxon>
        <taxon>Pezizomycetes</taxon>
        <taxon>Pezizales</taxon>
        <taxon>Tuberaceae</taxon>
        <taxon>Choiromyces</taxon>
    </lineage>
</organism>
<keyword evidence="2" id="KW-1185">Reference proteome</keyword>
<evidence type="ECO:0000313" key="2">
    <source>
        <dbReference type="Proteomes" id="UP000276215"/>
    </source>
</evidence>
<dbReference type="AlphaFoldDB" id="A0A3N4ISM0"/>
<dbReference type="EMBL" id="ML120637">
    <property type="protein sequence ID" value="RPA88929.1"/>
    <property type="molecule type" value="Genomic_DNA"/>
</dbReference>
<dbReference type="Proteomes" id="UP000276215">
    <property type="component" value="Unassembled WGS sequence"/>
</dbReference>
<evidence type="ECO:0000313" key="1">
    <source>
        <dbReference type="EMBL" id="RPA88929.1"/>
    </source>
</evidence>
<accession>A0A3N4ISM0</accession>